<comment type="caution">
    <text evidence="2">The sequence shown here is derived from an EMBL/GenBank/DDBJ whole genome shotgun (WGS) entry which is preliminary data.</text>
</comment>
<protein>
    <recommendedName>
        <fullName evidence="1">Integrase zinc-binding domain-containing protein</fullName>
    </recommendedName>
</protein>
<proteinExistence type="predicted"/>
<dbReference type="Pfam" id="PF17921">
    <property type="entry name" value="Integrase_H2C2"/>
    <property type="match status" value="1"/>
</dbReference>
<sequence>MRTGLDLQEKEVRASTPDPLTRRMLVSQLAGFYDPIGLASPIKQRGVMLVRESFQDTGKDRPAKDTWDEPLSQRLREAAITLFEQYVRLGQVRFDRCLTPHGALGRPMGITFSDGSEASYGAVLYLRWETAQGKVVVKLVESKAKLAPLDQKGDVIKAELCGAVFETRLKTYFEKHCHVKVDRWIHLVDSQTILGAIQKDSYGYQTFFANRIGEIQKARPVDTWRWVEGKENIADLITRGSTPEDPAEGSVWQEGPAFLKLPVENWPVKTAREIISSVSEEIRGIQRKAFSAAVTASGAPFWKCPAIVALVKLVEPKRLSSLTRLCGAVGWLKRAVDTWLGRYTQIPDCLKWEERAYLSAGERATAFKFLALEAQDGTKFCNTTLDRLVIQRDDLTGLFVCGGRAQCWDEDKVAVPLIPCQSWLATLLVKEAHEANHEGIAATLLRTRKKAWITQGRKLVQKVLNKCITCTKRRAFGTHPRASPFEFTTLDLFGPFEVKDTVKQRTTKKVWGIVYCLYGL</sequence>
<name>A0ABD1KA35_9TELE</name>
<gene>
    <name evidence="2" type="ORF">ACEWY4_008162</name>
</gene>
<accession>A0ABD1KA35</accession>
<evidence type="ECO:0000313" key="3">
    <source>
        <dbReference type="Proteomes" id="UP001591681"/>
    </source>
</evidence>
<dbReference type="PANTHER" id="PTHR47331">
    <property type="entry name" value="PHD-TYPE DOMAIN-CONTAINING PROTEIN"/>
    <property type="match status" value="1"/>
</dbReference>
<reference evidence="2 3" key="1">
    <citation type="submission" date="2024-09" db="EMBL/GenBank/DDBJ databases">
        <title>A chromosome-level genome assembly of Gray's grenadier anchovy, Coilia grayii.</title>
        <authorList>
            <person name="Fu Z."/>
        </authorList>
    </citation>
    <scope>NUCLEOTIDE SEQUENCE [LARGE SCALE GENOMIC DNA]</scope>
    <source>
        <strain evidence="2">G4</strain>
        <tissue evidence="2">Muscle</tissue>
    </source>
</reference>
<feature type="domain" description="Integrase zinc-binding" evidence="1">
    <location>
        <begin position="426"/>
        <end position="474"/>
    </location>
</feature>
<dbReference type="Proteomes" id="UP001591681">
    <property type="component" value="Unassembled WGS sequence"/>
</dbReference>
<organism evidence="2 3">
    <name type="scientific">Coilia grayii</name>
    <name type="common">Gray's grenadier anchovy</name>
    <dbReference type="NCBI Taxonomy" id="363190"/>
    <lineage>
        <taxon>Eukaryota</taxon>
        <taxon>Metazoa</taxon>
        <taxon>Chordata</taxon>
        <taxon>Craniata</taxon>
        <taxon>Vertebrata</taxon>
        <taxon>Euteleostomi</taxon>
        <taxon>Actinopterygii</taxon>
        <taxon>Neopterygii</taxon>
        <taxon>Teleostei</taxon>
        <taxon>Clupei</taxon>
        <taxon>Clupeiformes</taxon>
        <taxon>Clupeoidei</taxon>
        <taxon>Engraulidae</taxon>
        <taxon>Coilinae</taxon>
        <taxon>Coilia</taxon>
    </lineage>
</organism>
<keyword evidence="3" id="KW-1185">Reference proteome</keyword>
<evidence type="ECO:0000313" key="2">
    <source>
        <dbReference type="EMBL" id="KAL2096014.1"/>
    </source>
</evidence>
<dbReference type="InterPro" id="IPR008042">
    <property type="entry name" value="Retrotrans_Pao"/>
</dbReference>
<dbReference type="InterPro" id="IPR041588">
    <property type="entry name" value="Integrase_H2C2"/>
</dbReference>
<dbReference type="EMBL" id="JBHFQA010000007">
    <property type="protein sequence ID" value="KAL2096014.1"/>
    <property type="molecule type" value="Genomic_DNA"/>
</dbReference>
<evidence type="ECO:0000259" key="1">
    <source>
        <dbReference type="Pfam" id="PF17921"/>
    </source>
</evidence>
<dbReference type="Pfam" id="PF05380">
    <property type="entry name" value="Peptidase_A17"/>
    <property type="match status" value="1"/>
</dbReference>
<dbReference type="Gene3D" id="1.10.340.70">
    <property type="match status" value="1"/>
</dbReference>
<dbReference type="AlphaFoldDB" id="A0ABD1KA35"/>